<dbReference type="SUPFAM" id="SSF56059">
    <property type="entry name" value="Glutathione synthetase ATP-binding domain-like"/>
    <property type="match status" value="1"/>
</dbReference>
<dbReference type="AlphaFoldDB" id="A0A430QMY3"/>
<dbReference type="GO" id="GO:0070740">
    <property type="term" value="F:tubulin-glutamic acid ligase activity"/>
    <property type="evidence" value="ECO:0007669"/>
    <property type="project" value="TreeGrafter"/>
</dbReference>
<dbReference type="Pfam" id="PF03133">
    <property type="entry name" value="TTL"/>
    <property type="match status" value="1"/>
</dbReference>
<evidence type="ECO:0000256" key="1">
    <source>
        <dbReference type="ARBA" id="ARBA00004120"/>
    </source>
</evidence>
<keyword evidence="3" id="KW-0963">Cytoplasm</keyword>
<evidence type="ECO:0000256" key="10">
    <source>
        <dbReference type="ARBA" id="ARBA00023273"/>
    </source>
</evidence>
<evidence type="ECO:0000313" key="13">
    <source>
        <dbReference type="Proteomes" id="UP000290809"/>
    </source>
</evidence>
<keyword evidence="4" id="KW-0436">Ligase</keyword>
<evidence type="ECO:0000256" key="8">
    <source>
        <dbReference type="ARBA" id="ARBA00023069"/>
    </source>
</evidence>
<dbReference type="GO" id="GO:0005874">
    <property type="term" value="C:microtubule"/>
    <property type="evidence" value="ECO:0007669"/>
    <property type="project" value="UniProtKB-KW"/>
</dbReference>
<keyword evidence="8" id="KW-0969">Cilium</keyword>
<organism evidence="12 13">
    <name type="scientific">Schistosoma bovis</name>
    <name type="common">Blood fluke</name>
    <dbReference type="NCBI Taxonomy" id="6184"/>
    <lineage>
        <taxon>Eukaryota</taxon>
        <taxon>Metazoa</taxon>
        <taxon>Spiralia</taxon>
        <taxon>Lophotrochozoa</taxon>
        <taxon>Platyhelminthes</taxon>
        <taxon>Trematoda</taxon>
        <taxon>Digenea</taxon>
        <taxon>Strigeidida</taxon>
        <taxon>Schistosomatoidea</taxon>
        <taxon>Schistosomatidae</taxon>
        <taxon>Schistosoma</taxon>
    </lineage>
</organism>
<keyword evidence="6" id="KW-0547">Nucleotide-binding</keyword>
<proteinExistence type="inferred from homology"/>
<dbReference type="PANTHER" id="PTHR12241">
    <property type="entry name" value="TUBULIN POLYGLUTAMYLASE"/>
    <property type="match status" value="1"/>
</dbReference>
<evidence type="ECO:0000256" key="9">
    <source>
        <dbReference type="ARBA" id="ARBA00023212"/>
    </source>
</evidence>
<keyword evidence="7" id="KW-0067">ATP-binding</keyword>
<feature type="compositionally biased region" description="Polar residues" evidence="11">
    <location>
        <begin position="94"/>
        <end position="104"/>
    </location>
</feature>
<sequence>MINDRHCFECYGYDIIIDDNFKPWLVEVNASPSLSATTASDRILKYKLVNDVINIVVPNGTVPDVKSNRNVTKEQMGQFDLLYDEERALEESFAATNAQPQKQHSSSSGNVPSNSSQNGLRTKRESRVSIQRGSSTK</sequence>
<feature type="compositionally biased region" description="Low complexity" evidence="11">
    <location>
        <begin position="105"/>
        <end position="118"/>
    </location>
</feature>
<name>A0A430QMY3_SCHBO</name>
<evidence type="ECO:0000256" key="7">
    <source>
        <dbReference type="ARBA" id="ARBA00022840"/>
    </source>
</evidence>
<dbReference type="EMBL" id="QMKO01001529">
    <property type="protein sequence ID" value="RTG89063.1"/>
    <property type="molecule type" value="Genomic_DNA"/>
</dbReference>
<feature type="compositionally biased region" description="Polar residues" evidence="11">
    <location>
        <begin position="128"/>
        <end position="137"/>
    </location>
</feature>
<evidence type="ECO:0000256" key="6">
    <source>
        <dbReference type="ARBA" id="ARBA00022741"/>
    </source>
</evidence>
<dbReference type="STRING" id="6184.A0A430QMY3"/>
<dbReference type="GO" id="GO:0015631">
    <property type="term" value="F:tubulin binding"/>
    <property type="evidence" value="ECO:0007669"/>
    <property type="project" value="TreeGrafter"/>
</dbReference>
<evidence type="ECO:0000256" key="2">
    <source>
        <dbReference type="ARBA" id="ARBA00006118"/>
    </source>
</evidence>
<dbReference type="InterPro" id="IPR004344">
    <property type="entry name" value="TTL/TTLL_fam"/>
</dbReference>
<dbReference type="Proteomes" id="UP000290809">
    <property type="component" value="Unassembled WGS sequence"/>
</dbReference>
<keyword evidence="10" id="KW-0966">Cell projection</keyword>
<protein>
    <submittedName>
        <fullName evidence="12">Tubulin polyglutamylase TTLL1</fullName>
    </submittedName>
</protein>
<evidence type="ECO:0000256" key="4">
    <source>
        <dbReference type="ARBA" id="ARBA00022598"/>
    </source>
</evidence>
<dbReference type="GO" id="GO:0036064">
    <property type="term" value="C:ciliary basal body"/>
    <property type="evidence" value="ECO:0007669"/>
    <property type="project" value="TreeGrafter"/>
</dbReference>
<reference evidence="12 13" key="1">
    <citation type="journal article" date="2019" name="PLoS Pathog.">
        <title>Genome sequence of the bovine parasite Schistosoma bovis Tanzania.</title>
        <authorList>
            <person name="Oey H."/>
            <person name="Zakrzewski M."/>
            <person name="Gobert G."/>
            <person name="Gravermann K."/>
            <person name="Stoye J."/>
            <person name="Jones M."/>
            <person name="Mcmanus D."/>
            <person name="Krause L."/>
        </authorList>
    </citation>
    <scope>NUCLEOTIDE SEQUENCE [LARGE SCALE GENOMIC DNA]</scope>
    <source>
        <strain evidence="12 13">TAN1997</strain>
    </source>
</reference>
<accession>A0A430QMY3</accession>
<dbReference type="Gene3D" id="3.30.470.20">
    <property type="entry name" value="ATP-grasp fold, B domain"/>
    <property type="match status" value="1"/>
</dbReference>
<dbReference type="PROSITE" id="PS51221">
    <property type="entry name" value="TTL"/>
    <property type="match status" value="1"/>
</dbReference>
<gene>
    <name evidence="12" type="ORF">DC041_0011579</name>
</gene>
<keyword evidence="13" id="KW-1185">Reference proteome</keyword>
<dbReference type="PANTHER" id="PTHR12241:SF31">
    <property type="entry name" value="POLYGLUTAMYLASE COMPLEX SUBUNIT TTLL1"/>
    <property type="match status" value="1"/>
</dbReference>
<comment type="subcellular location">
    <subcellularLocation>
        <location evidence="1">Cytoplasm</location>
        <location evidence="1">Cytoskeleton</location>
        <location evidence="1">Cilium basal body</location>
    </subcellularLocation>
</comment>
<evidence type="ECO:0000256" key="3">
    <source>
        <dbReference type="ARBA" id="ARBA00022490"/>
    </source>
</evidence>
<evidence type="ECO:0000256" key="11">
    <source>
        <dbReference type="SAM" id="MobiDB-lite"/>
    </source>
</evidence>
<comment type="caution">
    <text evidence="12">The sequence shown here is derived from an EMBL/GenBank/DDBJ whole genome shotgun (WGS) entry which is preliminary data.</text>
</comment>
<dbReference type="GO" id="GO:0000226">
    <property type="term" value="P:microtubule cytoskeleton organization"/>
    <property type="evidence" value="ECO:0007669"/>
    <property type="project" value="TreeGrafter"/>
</dbReference>
<evidence type="ECO:0000313" key="12">
    <source>
        <dbReference type="EMBL" id="RTG89063.1"/>
    </source>
</evidence>
<evidence type="ECO:0000256" key="5">
    <source>
        <dbReference type="ARBA" id="ARBA00022701"/>
    </source>
</evidence>
<keyword evidence="5" id="KW-0493">Microtubule</keyword>
<comment type="similarity">
    <text evidence="2">Belongs to the tubulin polyglutamylase family.</text>
</comment>
<keyword evidence="9" id="KW-0206">Cytoskeleton</keyword>
<dbReference type="GO" id="GO:0005524">
    <property type="term" value="F:ATP binding"/>
    <property type="evidence" value="ECO:0007669"/>
    <property type="project" value="UniProtKB-KW"/>
</dbReference>
<feature type="region of interest" description="Disordered" evidence="11">
    <location>
        <begin position="92"/>
        <end position="137"/>
    </location>
</feature>